<keyword evidence="3" id="KW-0804">Transcription</keyword>
<dbReference type="InterPro" id="IPR018062">
    <property type="entry name" value="HTH_AraC-typ_CS"/>
</dbReference>
<evidence type="ECO:0000256" key="2">
    <source>
        <dbReference type="ARBA" id="ARBA00023125"/>
    </source>
</evidence>
<evidence type="ECO:0000313" key="6">
    <source>
        <dbReference type="Proteomes" id="UP000800981"/>
    </source>
</evidence>
<dbReference type="SUPFAM" id="SSF46689">
    <property type="entry name" value="Homeodomain-like"/>
    <property type="match status" value="2"/>
</dbReference>
<evidence type="ECO:0000259" key="4">
    <source>
        <dbReference type="PROSITE" id="PS01124"/>
    </source>
</evidence>
<dbReference type="Pfam" id="PF12833">
    <property type="entry name" value="HTH_18"/>
    <property type="match status" value="1"/>
</dbReference>
<dbReference type="PANTHER" id="PTHR46796:SF15">
    <property type="entry name" value="BLL1074 PROTEIN"/>
    <property type="match status" value="1"/>
</dbReference>
<dbReference type="EMBL" id="JAANNP010000051">
    <property type="protein sequence ID" value="NHC15745.1"/>
    <property type="molecule type" value="Genomic_DNA"/>
</dbReference>
<sequence length="236" mass="25571">MTVLLTLEDPLHMAAHPDPAQPGGLFDALVGGLHTTPALITHDGRQSGIQLALSPLAARAVLGLPAGELAGLDVHAEDVLGPRVRRLRERLLAAPGWPQRFALLDAALAGWARDAAPPREVAHAWHLLHGRSGRVRVDELAREVGWSRRHLQARFRAETGLTPKQVARVVRFDRARRALQAAPRTPLAELAVAHGYYDQAHLAREFVALAGVPPSRWVRDEGHAFVQAEEPVPAAG</sequence>
<dbReference type="Gene3D" id="1.10.10.60">
    <property type="entry name" value="Homeodomain-like"/>
    <property type="match status" value="1"/>
</dbReference>
<dbReference type="InterPro" id="IPR018060">
    <property type="entry name" value="HTH_AraC"/>
</dbReference>
<keyword evidence="6" id="KW-1185">Reference proteome</keyword>
<proteinExistence type="predicted"/>
<evidence type="ECO:0000313" key="5">
    <source>
        <dbReference type="EMBL" id="NHC15745.1"/>
    </source>
</evidence>
<dbReference type="InterPro" id="IPR050204">
    <property type="entry name" value="AraC_XylS_family_regulators"/>
</dbReference>
<protein>
    <submittedName>
        <fullName evidence="5">AraC family transcriptional regulator</fullName>
    </submittedName>
</protein>
<accession>A0ABX0GYS8</accession>
<reference evidence="5 6" key="1">
    <citation type="submission" date="2020-03" db="EMBL/GenBank/DDBJ databases">
        <title>Two novel Motilibacter sp.</title>
        <authorList>
            <person name="Liu S."/>
        </authorList>
    </citation>
    <scope>NUCLEOTIDE SEQUENCE [LARGE SCALE GENOMIC DNA]</scope>
    <source>
        <strain evidence="5 6">E257</strain>
    </source>
</reference>
<keyword evidence="1" id="KW-0805">Transcription regulation</keyword>
<dbReference type="InterPro" id="IPR009057">
    <property type="entry name" value="Homeodomain-like_sf"/>
</dbReference>
<evidence type="ECO:0000256" key="1">
    <source>
        <dbReference type="ARBA" id="ARBA00023015"/>
    </source>
</evidence>
<gene>
    <name evidence="5" type="ORF">G9H71_18340</name>
</gene>
<evidence type="ECO:0000256" key="3">
    <source>
        <dbReference type="ARBA" id="ARBA00023163"/>
    </source>
</evidence>
<dbReference type="SMART" id="SM00342">
    <property type="entry name" value="HTH_ARAC"/>
    <property type="match status" value="1"/>
</dbReference>
<organism evidence="5 6">
    <name type="scientific">Motilibacter deserti</name>
    <dbReference type="NCBI Taxonomy" id="2714956"/>
    <lineage>
        <taxon>Bacteria</taxon>
        <taxon>Bacillati</taxon>
        <taxon>Actinomycetota</taxon>
        <taxon>Actinomycetes</taxon>
        <taxon>Motilibacterales</taxon>
        <taxon>Motilibacteraceae</taxon>
        <taxon>Motilibacter</taxon>
    </lineage>
</organism>
<name>A0ABX0GYS8_9ACTN</name>
<dbReference type="Proteomes" id="UP000800981">
    <property type="component" value="Unassembled WGS sequence"/>
</dbReference>
<dbReference type="PANTHER" id="PTHR46796">
    <property type="entry name" value="HTH-TYPE TRANSCRIPTIONAL ACTIVATOR RHAS-RELATED"/>
    <property type="match status" value="1"/>
</dbReference>
<comment type="caution">
    <text evidence="5">The sequence shown here is derived from an EMBL/GenBank/DDBJ whole genome shotgun (WGS) entry which is preliminary data.</text>
</comment>
<keyword evidence="2" id="KW-0238">DNA-binding</keyword>
<feature type="domain" description="HTH araC/xylS-type" evidence="4">
    <location>
        <begin position="131"/>
        <end position="220"/>
    </location>
</feature>
<dbReference type="PROSITE" id="PS01124">
    <property type="entry name" value="HTH_ARAC_FAMILY_2"/>
    <property type="match status" value="1"/>
</dbReference>
<dbReference type="PROSITE" id="PS00041">
    <property type="entry name" value="HTH_ARAC_FAMILY_1"/>
    <property type="match status" value="1"/>
</dbReference>